<dbReference type="Proteomes" id="UP000051035">
    <property type="component" value="Unassembled WGS sequence"/>
</dbReference>
<evidence type="ECO:0000313" key="2">
    <source>
        <dbReference type="EMBL" id="KPL11611.1"/>
    </source>
</evidence>
<dbReference type="EMBL" id="LJVA01000001">
    <property type="protein sequence ID" value="KPL11611.1"/>
    <property type="molecule type" value="Genomic_DNA"/>
</dbReference>
<dbReference type="SUPFAM" id="SSF49344">
    <property type="entry name" value="CBD9-like"/>
    <property type="match status" value="1"/>
</dbReference>
<protein>
    <submittedName>
        <fullName evidence="2">Uncharacterized protein</fullName>
    </submittedName>
</protein>
<dbReference type="Gene3D" id="2.60.40.10">
    <property type="entry name" value="Immunoglobulins"/>
    <property type="match status" value="1"/>
</dbReference>
<accession>A0A0S8JSF1</accession>
<proteinExistence type="predicted"/>
<reference evidence="2 3" key="1">
    <citation type="journal article" date="2015" name="Microbiome">
        <title>Genomic resolution of linkages in carbon, nitrogen, and sulfur cycling among widespread estuary sediment bacteria.</title>
        <authorList>
            <person name="Baker B.J."/>
            <person name="Lazar C.S."/>
            <person name="Teske A.P."/>
            <person name="Dick G.J."/>
        </authorList>
    </citation>
    <scope>NUCLEOTIDE SEQUENCE [LARGE SCALE GENOMIC DNA]</scope>
    <source>
        <strain evidence="2">SM1_40</strain>
    </source>
</reference>
<evidence type="ECO:0000256" key="1">
    <source>
        <dbReference type="SAM" id="MobiDB-lite"/>
    </source>
</evidence>
<organism evidence="2 3">
    <name type="scientific">candidate division TA06 bacterium SM1_40</name>
    <dbReference type="NCBI Taxonomy" id="1703773"/>
    <lineage>
        <taxon>Bacteria</taxon>
        <taxon>Bacteria division TA06</taxon>
    </lineage>
</organism>
<dbReference type="InterPro" id="IPR013783">
    <property type="entry name" value="Ig-like_fold"/>
</dbReference>
<gene>
    <name evidence="2" type="ORF">AMJ71_00075</name>
</gene>
<comment type="caution">
    <text evidence="2">The sequence shown here is derived from an EMBL/GenBank/DDBJ whole genome shotgun (WGS) entry which is preliminary data.</text>
</comment>
<feature type="compositionally biased region" description="Basic and acidic residues" evidence="1">
    <location>
        <begin position="1"/>
        <end position="16"/>
    </location>
</feature>
<dbReference type="Gene3D" id="2.60.40.1190">
    <property type="match status" value="1"/>
</dbReference>
<evidence type="ECO:0000313" key="3">
    <source>
        <dbReference type="Proteomes" id="UP000051035"/>
    </source>
</evidence>
<name>A0A0S8JSF1_UNCT6</name>
<sequence>MQWRVREKSGDDEKQRMRTVTGRRSNVRRNRLVALTLALCLVGGLSALCQASVHPAFLPPGAGKALEVYAPGNPAMRESIEPPEGRTPLLFDGRICPTDLWDEALDQDVSNTEHIFGTWAPPWSVTMWVKYDDHFIYFAFDNLNDLEPGDYDQVGLYIDDNGDGQFPPMGDDSEGVYWISFFTSGVQVYRAPMYEGGVQGQVEEIQNVRADICTGESGQLQCEIGIPWGDDLEDLNTSVGEEFGCWLYVMHYDGLEELYHGVWPATEMWWDPGYYNGVLRSFGPSLPKPDVWLKDCTADTGAEPSWNPPACSLCPWPWSSPDIWVGDSTGTNRGKSAYANYNNKVYCEVRNRGTVAAAQVTATFGYTKDPDIHLQTCNDTCVTWFGSTTVTNVAANGSKIAGPVTWNPPSGHWCLVVYLDTATNLDKHFSCWPWSDNNVAARNYWVTTKDTGGRGQWEQEFLVGNSMCTEGMVSVEVDRSELPEGWEASIDVPEHPARFQMAPEGVITPTLHVTSPPDEEPGTIGYVTVIEYIYNSCNGALVDQTGGFTVGVTASPIDVSQFEADEAVVPQSGTLGFTISAQNETPQAQTFDVWFDVGLPNGNEYARNPVMSFDSITIGPSASKTVHLTQEIPGGAPVGRYVYILKIGDRETDTVWNEEYFTFDVTPSVLGMGGVGLGPETLDWAMSGSTIRAAW</sequence>
<feature type="region of interest" description="Disordered" evidence="1">
    <location>
        <begin position="1"/>
        <end position="20"/>
    </location>
</feature>
<dbReference type="AlphaFoldDB" id="A0A0S8JSF1"/>